<dbReference type="AlphaFoldDB" id="A0A9D4CN98"/>
<accession>A0A9D4CN98</accession>
<reference evidence="6" key="1">
    <citation type="journal article" date="2019" name="bioRxiv">
        <title>The Genome of the Zebra Mussel, Dreissena polymorpha: A Resource for Invasive Species Research.</title>
        <authorList>
            <person name="McCartney M.A."/>
            <person name="Auch B."/>
            <person name="Kono T."/>
            <person name="Mallez S."/>
            <person name="Zhang Y."/>
            <person name="Obille A."/>
            <person name="Becker A."/>
            <person name="Abrahante J.E."/>
            <person name="Garbe J."/>
            <person name="Badalamenti J.P."/>
            <person name="Herman A."/>
            <person name="Mangelson H."/>
            <person name="Liachko I."/>
            <person name="Sullivan S."/>
            <person name="Sone E.D."/>
            <person name="Koren S."/>
            <person name="Silverstein K.A.T."/>
            <person name="Beckman K.B."/>
            <person name="Gohl D.M."/>
        </authorList>
    </citation>
    <scope>NUCLEOTIDE SEQUENCE</scope>
    <source>
        <strain evidence="6">Duluth1</strain>
        <tissue evidence="6">Whole animal</tissue>
    </source>
</reference>
<reference evidence="6" key="2">
    <citation type="submission" date="2020-11" db="EMBL/GenBank/DDBJ databases">
        <authorList>
            <person name="McCartney M.A."/>
            <person name="Auch B."/>
            <person name="Kono T."/>
            <person name="Mallez S."/>
            <person name="Becker A."/>
            <person name="Gohl D.M."/>
            <person name="Silverstein K.A.T."/>
            <person name="Koren S."/>
            <person name="Bechman K.B."/>
            <person name="Herman A."/>
            <person name="Abrahante J.E."/>
            <person name="Garbe J."/>
        </authorList>
    </citation>
    <scope>NUCLEOTIDE SEQUENCE</scope>
    <source>
        <strain evidence="6">Duluth1</strain>
        <tissue evidence="6">Whole animal</tissue>
    </source>
</reference>
<dbReference type="Proteomes" id="UP000828390">
    <property type="component" value="Unassembled WGS sequence"/>
</dbReference>
<dbReference type="GO" id="GO:0043565">
    <property type="term" value="F:sequence-specific DNA binding"/>
    <property type="evidence" value="ECO:0007669"/>
    <property type="project" value="InterPro"/>
</dbReference>
<dbReference type="GO" id="GO:0030154">
    <property type="term" value="P:cell differentiation"/>
    <property type="evidence" value="ECO:0007669"/>
    <property type="project" value="TreeGrafter"/>
</dbReference>
<keyword evidence="2 3" id="KW-0238">DNA-binding</keyword>
<dbReference type="Gene3D" id="1.10.10.10">
    <property type="entry name" value="Winged helix-like DNA-binding domain superfamily/Winged helix DNA-binding domain"/>
    <property type="match status" value="1"/>
</dbReference>
<sequence length="428" mass="47591">MKKAHLKKWRKESVLKDGSSIPCYRTARSVDEDYTPSNGYHYVLNLIPISPAHGGDSDGTYPMDSTDTVDLRKEKTNAIELAKPPNGFISPLSSSARSGCYGIEKTLYPAPHITIDTSEPTDGNVCLDLSKTGPNAPSDRDSKRLHYSGGSSFDLTKIGGYGTTGYMGASGQAPYFQMPRIKLQPGLGIDPTVSYNPDMECHYNPPIPKPLAPVVIPTPTYKTIELYAPYVAQNGLASHGSSPEQRSDASGDFRNVEVEEVPDSRIPLTVTSQDDDVDSGTESIDSKDSDSSLRLSPGNDDTPESKDKSDRKRPGRKKGQVSKVYHLWEFIRDVLNDPRYSGTVIKWENEEDGIFRVCQSEVAASMWGAKKNNRTKMTYEKMSRSIRYSRKEGYFDDLPKNKGYPKKLCFKFGKKALGWKLKKQSERL</sequence>
<keyword evidence="7" id="KW-1185">Reference proteome</keyword>
<dbReference type="InterPro" id="IPR036390">
    <property type="entry name" value="WH_DNA-bd_sf"/>
</dbReference>
<evidence type="ECO:0000256" key="2">
    <source>
        <dbReference type="ARBA" id="ARBA00023125"/>
    </source>
</evidence>
<evidence type="ECO:0000256" key="4">
    <source>
        <dbReference type="SAM" id="MobiDB-lite"/>
    </source>
</evidence>
<dbReference type="PANTHER" id="PTHR11849">
    <property type="entry name" value="ETS"/>
    <property type="match status" value="1"/>
</dbReference>
<protein>
    <recommendedName>
        <fullName evidence="5">ETS domain-containing protein</fullName>
    </recommendedName>
</protein>
<dbReference type="PROSITE" id="PS50061">
    <property type="entry name" value="ETS_DOMAIN_3"/>
    <property type="match status" value="1"/>
</dbReference>
<dbReference type="SUPFAM" id="SSF46785">
    <property type="entry name" value="Winged helix' DNA-binding domain"/>
    <property type="match status" value="1"/>
</dbReference>
<comment type="caution">
    <text evidence="6">The sequence shown here is derived from an EMBL/GenBank/DDBJ whole genome shotgun (WGS) entry which is preliminary data.</text>
</comment>
<evidence type="ECO:0000256" key="3">
    <source>
        <dbReference type="RuleBase" id="RU004019"/>
    </source>
</evidence>
<proteinExistence type="inferred from homology"/>
<dbReference type="OrthoDB" id="5961210at2759"/>
<dbReference type="InterPro" id="IPR000418">
    <property type="entry name" value="Ets_dom"/>
</dbReference>
<dbReference type="PRINTS" id="PR00454">
    <property type="entry name" value="ETSDOMAIN"/>
</dbReference>
<dbReference type="PANTHER" id="PTHR11849:SF190">
    <property type="entry name" value="ETS-DOMAIN PROTEIN"/>
    <property type="match status" value="1"/>
</dbReference>
<comment type="similarity">
    <text evidence="1 3">Belongs to the ETS family.</text>
</comment>
<evidence type="ECO:0000313" key="6">
    <source>
        <dbReference type="EMBL" id="KAH3727612.1"/>
    </source>
</evidence>
<dbReference type="Pfam" id="PF00178">
    <property type="entry name" value="Ets"/>
    <property type="match status" value="1"/>
</dbReference>
<keyword evidence="3" id="KW-0539">Nucleus</keyword>
<organism evidence="6 7">
    <name type="scientific">Dreissena polymorpha</name>
    <name type="common">Zebra mussel</name>
    <name type="synonym">Mytilus polymorpha</name>
    <dbReference type="NCBI Taxonomy" id="45954"/>
    <lineage>
        <taxon>Eukaryota</taxon>
        <taxon>Metazoa</taxon>
        <taxon>Spiralia</taxon>
        <taxon>Lophotrochozoa</taxon>
        <taxon>Mollusca</taxon>
        <taxon>Bivalvia</taxon>
        <taxon>Autobranchia</taxon>
        <taxon>Heteroconchia</taxon>
        <taxon>Euheterodonta</taxon>
        <taxon>Imparidentia</taxon>
        <taxon>Neoheterodontei</taxon>
        <taxon>Myida</taxon>
        <taxon>Dreissenoidea</taxon>
        <taxon>Dreissenidae</taxon>
        <taxon>Dreissena</taxon>
    </lineage>
</organism>
<evidence type="ECO:0000259" key="5">
    <source>
        <dbReference type="PROSITE" id="PS50061"/>
    </source>
</evidence>
<dbReference type="GO" id="GO:0005634">
    <property type="term" value="C:nucleus"/>
    <property type="evidence" value="ECO:0007669"/>
    <property type="project" value="UniProtKB-SubCell"/>
</dbReference>
<dbReference type="InterPro" id="IPR046328">
    <property type="entry name" value="ETS_fam"/>
</dbReference>
<feature type="compositionally biased region" description="Basic and acidic residues" evidence="4">
    <location>
        <begin position="303"/>
        <end position="312"/>
    </location>
</feature>
<dbReference type="GO" id="GO:0000981">
    <property type="term" value="F:DNA-binding transcription factor activity, RNA polymerase II-specific"/>
    <property type="evidence" value="ECO:0007669"/>
    <property type="project" value="TreeGrafter"/>
</dbReference>
<dbReference type="EMBL" id="JAIWYP010000012">
    <property type="protein sequence ID" value="KAH3727612.1"/>
    <property type="molecule type" value="Genomic_DNA"/>
</dbReference>
<evidence type="ECO:0000313" key="7">
    <source>
        <dbReference type="Proteomes" id="UP000828390"/>
    </source>
</evidence>
<evidence type="ECO:0000256" key="1">
    <source>
        <dbReference type="ARBA" id="ARBA00005562"/>
    </source>
</evidence>
<name>A0A9D4CN98_DREPO</name>
<feature type="region of interest" description="Disordered" evidence="4">
    <location>
        <begin position="259"/>
        <end position="318"/>
    </location>
</feature>
<gene>
    <name evidence="6" type="ORF">DPMN_053551</name>
</gene>
<feature type="domain" description="ETS" evidence="5">
    <location>
        <begin position="325"/>
        <end position="413"/>
    </location>
</feature>
<dbReference type="InterPro" id="IPR036388">
    <property type="entry name" value="WH-like_DNA-bd_sf"/>
</dbReference>
<comment type="subcellular location">
    <subcellularLocation>
        <location evidence="3">Nucleus</location>
    </subcellularLocation>
</comment>
<dbReference type="SMART" id="SM00413">
    <property type="entry name" value="ETS"/>
    <property type="match status" value="1"/>
</dbReference>